<accession>A0A103XYT6</accession>
<feature type="chain" id="PRO_5007119212" description="Transmembrane protein" evidence="2">
    <location>
        <begin position="22"/>
        <end position="81"/>
    </location>
</feature>
<evidence type="ECO:0000313" key="3">
    <source>
        <dbReference type="EMBL" id="KVH99395.1"/>
    </source>
</evidence>
<sequence>MMKGFGLLVLVTALICLCFLSFPPPPDQGGAGRKLKDDPVPSSKASINHGPVQHGTPLIPYIPNLPPPGPDHPNHVDAVFP</sequence>
<evidence type="ECO:0000256" key="2">
    <source>
        <dbReference type="SAM" id="SignalP"/>
    </source>
</evidence>
<keyword evidence="2" id="KW-0732">Signal</keyword>
<evidence type="ECO:0000256" key="1">
    <source>
        <dbReference type="SAM" id="MobiDB-lite"/>
    </source>
</evidence>
<evidence type="ECO:0008006" key="5">
    <source>
        <dbReference type="Google" id="ProtNLM"/>
    </source>
</evidence>
<protein>
    <recommendedName>
        <fullName evidence="5">Transmembrane protein</fullName>
    </recommendedName>
</protein>
<name>A0A103XYT6_CYNCS</name>
<gene>
    <name evidence="3" type="ORF">Ccrd_022374</name>
</gene>
<organism evidence="3 4">
    <name type="scientific">Cynara cardunculus var. scolymus</name>
    <name type="common">Globe artichoke</name>
    <name type="synonym">Cynara scolymus</name>
    <dbReference type="NCBI Taxonomy" id="59895"/>
    <lineage>
        <taxon>Eukaryota</taxon>
        <taxon>Viridiplantae</taxon>
        <taxon>Streptophyta</taxon>
        <taxon>Embryophyta</taxon>
        <taxon>Tracheophyta</taxon>
        <taxon>Spermatophyta</taxon>
        <taxon>Magnoliopsida</taxon>
        <taxon>eudicotyledons</taxon>
        <taxon>Gunneridae</taxon>
        <taxon>Pentapetalae</taxon>
        <taxon>asterids</taxon>
        <taxon>campanulids</taxon>
        <taxon>Asterales</taxon>
        <taxon>Asteraceae</taxon>
        <taxon>Carduoideae</taxon>
        <taxon>Cardueae</taxon>
        <taxon>Carduinae</taxon>
        <taxon>Cynara</taxon>
    </lineage>
</organism>
<proteinExistence type="predicted"/>
<dbReference type="EMBL" id="LEKV01003564">
    <property type="protein sequence ID" value="KVH99395.1"/>
    <property type="molecule type" value="Genomic_DNA"/>
</dbReference>
<evidence type="ECO:0000313" key="4">
    <source>
        <dbReference type="Proteomes" id="UP000243975"/>
    </source>
</evidence>
<feature type="signal peptide" evidence="2">
    <location>
        <begin position="1"/>
        <end position="21"/>
    </location>
</feature>
<comment type="caution">
    <text evidence="3">The sequence shown here is derived from an EMBL/GenBank/DDBJ whole genome shotgun (WGS) entry which is preliminary data.</text>
</comment>
<reference evidence="3 4" key="1">
    <citation type="journal article" date="2016" name="Sci. Rep.">
        <title>The genome sequence of the outbreeding globe artichoke constructed de novo incorporating a phase-aware low-pass sequencing strategy of F1 progeny.</title>
        <authorList>
            <person name="Scaglione D."/>
            <person name="Reyes-Chin-Wo S."/>
            <person name="Acquadro A."/>
            <person name="Froenicke L."/>
            <person name="Portis E."/>
            <person name="Beitel C."/>
            <person name="Tirone M."/>
            <person name="Mauro R."/>
            <person name="Lo Monaco A."/>
            <person name="Mauromicale G."/>
            <person name="Faccioli P."/>
            <person name="Cattivelli L."/>
            <person name="Rieseberg L."/>
            <person name="Michelmore R."/>
            <person name="Lanteri S."/>
        </authorList>
    </citation>
    <scope>NUCLEOTIDE SEQUENCE [LARGE SCALE GENOMIC DNA]</scope>
    <source>
        <strain evidence="3">2C</strain>
    </source>
</reference>
<feature type="region of interest" description="Disordered" evidence="1">
    <location>
        <begin position="26"/>
        <end position="81"/>
    </location>
</feature>
<dbReference type="AlphaFoldDB" id="A0A103XYT6"/>
<dbReference type="PANTHER" id="PTHR37249:SF3">
    <property type="entry name" value="OS03G0206201 PROTEIN"/>
    <property type="match status" value="1"/>
</dbReference>
<dbReference type="Gramene" id="KVH99395">
    <property type="protein sequence ID" value="KVH99395"/>
    <property type="gene ID" value="Ccrd_022374"/>
</dbReference>
<dbReference type="Proteomes" id="UP000243975">
    <property type="component" value="Unassembled WGS sequence"/>
</dbReference>
<dbReference type="PANTHER" id="PTHR37249">
    <property type="entry name" value="OS03G0206201 PROTEIN"/>
    <property type="match status" value="1"/>
</dbReference>
<keyword evidence="4" id="KW-1185">Reference proteome</keyword>